<gene>
    <name evidence="2" type="ORF">HMPREF1476_00669</name>
</gene>
<dbReference type="AlphaFoldDB" id="S3BKC5"/>
<feature type="compositionally biased region" description="Polar residues" evidence="1">
    <location>
        <begin position="1"/>
        <end position="10"/>
    </location>
</feature>
<accession>S3BKC5</accession>
<evidence type="ECO:0000313" key="2">
    <source>
        <dbReference type="EMBL" id="EPD99865.1"/>
    </source>
</evidence>
<evidence type="ECO:0000313" key="3">
    <source>
        <dbReference type="Proteomes" id="UP000014400"/>
    </source>
</evidence>
<feature type="region of interest" description="Disordered" evidence="1">
    <location>
        <begin position="1"/>
        <end position="31"/>
    </location>
</feature>
<sequence length="189" mass="20706">MEKTLINQAVKNAVGQEGRENTSVQAEKTDPAELSAREFEDFLASIVTGVIQNVVDVRAGKLKPDEASSRDDATVRTLAQILMGEHERIRLMLAPGTPKPGPELVAAMKANLPALFRDLPQGVDAGNPRALMVHAARVFLREIYTMLKAAAAEGGELTPERLKVRIERTAFVWGERFLGDTLNETEGMR</sequence>
<comment type="caution">
    <text evidence="2">The sequence shown here is derived from an EMBL/GenBank/DDBJ whole genome shotgun (WGS) entry which is preliminary data.</text>
</comment>
<keyword evidence="3" id="KW-1185">Reference proteome</keyword>
<organism evidence="2 3">
    <name type="scientific">Sutterella wadsworthensis HGA0223</name>
    <dbReference type="NCBI Taxonomy" id="1203554"/>
    <lineage>
        <taxon>Bacteria</taxon>
        <taxon>Pseudomonadati</taxon>
        <taxon>Pseudomonadota</taxon>
        <taxon>Betaproteobacteria</taxon>
        <taxon>Burkholderiales</taxon>
        <taxon>Sutterellaceae</taxon>
        <taxon>Sutterella</taxon>
    </lineage>
</organism>
<proteinExistence type="predicted"/>
<dbReference type="HOGENOM" id="CLU_1427342_0_0_4"/>
<protein>
    <submittedName>
        <fullName evidence="2">Uncharacterized protein</fullName>
    </submittedName>
</protein>
<dbReference type="EMBL" id="ATCF01000012">
    <property type="protein sequence ID" value="EPD99865.1"/>
    <property type="molecule type" value="Genomic_DNA"/>
</dbReference>
<dbReference type="Proteomes" id="UP000014400">
    <property type="component" value="Unassembled WGS sequence"/>
</dbReference>
<reference evidence="2 3" key="1">
    <citation type="submission" date="2013-04" db="EMBL/GenBank/DDBJ databases">
        <title>The Genome Sequence of Sutterella wadsworthensis HGA0223.</title>
        <authorList>
            <consortium name="The Broad Institute Genomics Platform"/>
            <person name="Earl A."/>
            <person name="Ward D."/>
            <person name="Feldgarden M."/>
            <person name="Gevers D."/>
            <person name="Schmidt T.M."/>
            <person name="Dover J."/>
            <person name="Dai D."/>
            <person name="Walker B."/>
            <person name="Young S."/>
            <person name="Zeng Q."/>
            <person name="Gargeya S."/>
            <person name="Fitzgerald M."/>
            <person name="Haas B."/>
            <person name="Abouelleil A."/>
            <person name="Allen A.W."/>
            <person name="Alvarado L."/>
            <person name="Arachchi H.M."/>
            <person name="Berlin A.M."/>
            <person name="Chapman S.B."/>
            <person name="Gainer-Dewar J."/>
            <person name="Goldberg J."/>
            <person name="Griggs A."/>
            <person name="Gujja S."/>
            <person name="Hansen M."/>
            <person name="Howarth C."/>
            <person name="Imamovic A."/>
            <person name="Ireland A."/>
            <person name="Larimer J."/>
            <person name="McCowan C."/>
            <person name="Murphy C."/>
            <person name="Pearson M."/>
            <person name="Poon T.W."/>
            <person name="Priest M."/>
            <person name="Roberts A."/>
            <person name="Saif S."/>
            <person name="Shea T."/>
            <person name="Sisk P."/>
            <person name="Sykes S."/>
            <person name="Wortman J."/>
            <person name="Nusbaum C."/>
            <person name="Birren B."/>
        </authorList>
    </citation>
    <scope>NUCLEOTIDE SEQUENCE [LARGE SCALE GENOMIC DNA]</scope>
    <source>
        <strain evidence="2 3">HGA0223</strain>
    </source>
</reference>
<dbReference type="STRING" id="1203554.HMPREF1476_00669"/>
<dbReference type="RefSeq" id="WP_016474020.1">
    <property type="nucleotide sequence ID" value="NZ_KE150480.1"/>
</dbReference>
<evidence type="ECO:0000256" key="1">
    <source>
        <dbReference type="SAM" id="MobiDB-lite"/>
    </source>
</evidence>
<name>S3BKC5_9BURK</name>
<dbReference type="eggNOG" id="ENOG5030YEU">
    <property type="taxonomic scope" value="Bacteria"/>
</dbReference>
<dbReference type="PATRIC" id="fig|1203554.3.peg.659"/>